<keyword evidence="4" id="KW-0573">Peptidoglycan synthesis</keyword>
<evidence type="ECO:0000256" key="4">
    <source>
        <dbReference type="ARBA" id="ARBA00022984"/>
    </source>
</evidence>
<dbReference type="GO" id="GO:0009252">
    <property type="term" value="P:peptidoglycan biosynthetic process"/>
    <property type="evidence" value="ECO:0007669"/>
    <property type="project" value="UniProtKB-KW"/>
</dbReference>
<dbReference type="Pfam" id="PF02388">
    <property type="entry name" value="FemAB"/>
    <property type="match status" value="2"/>
</dbReference>
<dbReference type="PANTHER" id="PTHR36174:SF1">
    <property type="entry name" value="LIPID II:GLYCINE GLYCYLTRANSFERASE"/>
    <property type="match status" value="1"/>
</dbReference>
<accession>A0A1J5HKN7</accession>
<keyword evidence="5" id="KW-0012">Acyltransferase</keyword>
<keyword evidence="6" id="KW-0961">Cell wall biogenesis/degradation</keyword>
<evidence type="ECO:0000256" key="1">
    <source>
        <dbReference type="ARBA" id="ARBA00009943"/>
    </source>
</evidence>
<organism evidence="7 8">
    <name type="scientific">Candidatus Roizmanbacteria bacterium CG2_30_33_16</name>
    <dbReference type="NCBI Taxonomy" id="1805340"/>
    <lineage>
        <taxon>Bacteria</taxon>
        <taxon>Candidatus Roizmaniibacteriota</taxon>
    </lineage>
</organism>
<evidence type="ECO:0000313" key="8">
    <source>
        <dbReference type="Proteomes" id="UP000183758"/>
    </source>
</evidence>
<dbReference type="PROSITE" id="PS51191">
    <property type="entry name" value="FEMABX"/>
    <property type="match status" value="1"/>
</dbReference>
<evidence type="ECO:0000256" key="2">
    <source>
        <dbReference type="ARBA" id="ARBA00022679"/>
    </source>
</evidence>
<proteinExistence type="inferred from homology"/>
<dbReference type="InterPro" id="IPR016181">
    <property type="entry name" value="Acyl_CoA_acyltransferase"/>
</dbReference>
<evidence type="ECO:0000256" key="6">
    <source>
        <dbReference type="ARBA" id="ARBA00023316"/>
    </source>
</evidence>
<evidence type="ECO:0000256" key="5">
    <source>
        <dbReference type="ARBA" id="ARBA00023315"/>
    </source>
</evidence>
<dbReference type="InterPro" id="IPR050644">
    <property type="entry name" value="PG_Glycine_Bridge_Synth"/>
</dbReference>
<comment type="caution">
    <text evidence="7">The sequence shown here is derived from an EMBL/GenBank/DDBJ whole genome shotgun (WGS) entry which is preliminary data.</text>
</comment>
<dbReference type="GO" id="GO:0016755">
    <property type="term" value="F:aminoacyltransferase activity"/>
    <property type="evidence" value="ECO:0007669"/>
    <property type="project" value="InterPro"/>
</dbReference>
<gene>
    <name evidence="7" type="ORF">AUK04_04820</name>
</gene>
<protein>
    <recommendedName>
        <fullName evidence="9">BioF2-like acetyltransferase domain-containing protein</fullName>
    </recommendedName>
</protein>
<keyword evidence="3" id="KW-0133">Cell shape</keyword>
<dbReference type="GO" id="GO:0008360">
    <property type="term" value="P:regulation of cell shape"/>
    <property type="evidence" value="ECO:0007669"/>
    <property type="project" value="UniProtKB-KW"/>
</dbReference>
<dbReference type="SUPFAM" id="SSF55729">
    <property type="entry name" value="Acyl-CoA N-acyltransferases (Nat)"/>
    <property type="match status" value="2"/>
</dbReference>
<evidence type="ECO:0008006" key="9">
    <source>
        <dbReference type="Google" id="ProtNLM"/>
    </source>
</evidence>
<dbReference type="EMBL" id="MNZM01000115">
    <property type="protein sequence ID" value="OIP82386.1"/>
    <property type="molecule type" value="Genomic_DNA"/>
</dbReference>
<dbReference type="Gene3D" id="3.40.630.30">
    <property type="match status" value="1"/>
</dbReference>
<reference evidence="7 8" key="1">
    <citation type="journal article" date="2016" name="Environ. Microbiol.">
        <title>Genomic resolution of a cold subsurface aquifer community provides metabolic insights for novel microbes adapted to high CO concentrations.</title>
        <authorList>
            <person name="Probst A.J."/>
            <person name="Castelle C.J."/>
            <person name="Singh A."/>
            <person name="Brown C.T."/>
            <person name="Anantharaman K."/>
            <person name="Sharon I."/>
            <person name="Hug L.A."/>
            <person name="Burstein D."/>
            <person name="Emerson J.B."/>
            <person name="Thomas B.C."/>
            <person name="Banfield J.F."/>
        </authorList>
    </citation>
    <scope>NUCLEOTIDE SEQUENCE [LARGE SCALE GENOMIC DNA]</scope>
    <source>
        <strain evidence="7">CG2_30_33_16</strain>
    </source>
</reference>
<name>A0A1J5HKN7_9BACT</name>
<dbReference type="Proteomes" id="UP000183758">
    <property type="component" value="Unassembled WGS sequence"/>
</dbReference>
<evidence type="ECO:0000313" key="7">
    <source>
        <dbReference type="EMBL" id="OIP82386.1"/>
    </source>
</evidence>
<dbReference type="AlphaFoldDB" id="A0A1J5HKN7"/>
<keyword evidence="2" id="KW-0808">Transferase</keyword>
<dbReference type="InterPro" id="IPR003447">
    <property type="entry name" value="FEMABX"/>
</dbReference>
<comment type="similarity">
    <text evidence="1">Belongs to the FemABX family.</text>
</comment>
<dbReference type="PANTHER" id="PTHR36174">
    <property type="entry name" value="LIPID II:GLYCINE GLYCYLTRANSFERASE"/>
    <property type="match status" value="1"/>
</dbReference>
<evidence type="ECO:0000256" key="3">
    <source>
        <dbReference type="ARBA" id="ARBA00022960"/>
    </source>
</evidence>
<dbReference type="GO" id="GO:0071555">
    <property type="term" value="P:cell wall organization"/>
    <property type="evidence" value="ECO:0007669"/>
    <property type="project" value="UniProtKB-KW"/>
</dbReference>
<sequence length="334" mass="40164">MHIKIIYNNLEKKSYNDFVYHPMQSWQWGKARQVMGIEVLRITDNKDNFQLTIHPIPHTPWKIGYLPRSVIPTKEIIEYLKEYGKKNKLIFIKIEPYEEKSKVKSQKLKVQVKNKKLVKSSNPLFPDWTQVLDITQSEEDLLKNLKPKTRYNIRLAQKKRVVVKEENNDKGFQIFNDLYFATCKRQKYYGHTTNYHQIVWNNIKNSISHILIAYYQNQPLVVYQLWYFKDKFYYVYGGSSEQHRNLMAANLLMWEAIKLGKRLGAKTFDMWGSLPPEYDQSHPWAGFTRFKESYGTKFTELVGSYDLVINPFLYRLYNFGYYLRNIYLFFKRLF</sequence>